<protein>
    <recommendedName>
        <fullName evidence="3">Helicase C-terminal domain-containing protein</fullName>
    </recommendedName>
</protein>
<feature type="compositionally biased region" description="Basic and acidic residues" evidence="2">
    <location>
        <begin position="378"/>
        <end position="388"/>
    </location>
</feature>
<feature type="non-terminal residue" evidence="4">
    <location>
        <position position="483"/>
    </location>
</feature>
<keyword evidence="1" id="KW-0378">Hydrolase</keyword>
<dbReference type="EMBL" id="JADNRY010000261">
    <property type="protein sequence ID" value="KAF9060091.1"/>
    <property type="molecule type" value="Genomic_DNA"/>
</dbReference>
<gene>
    <name evidence="4" type="ORF">BDP27DRAFT_1370864</name>
</gene>
<reference evidence="4" key="1">
    <citation type="submission" date="2020-11" db="EMBL/GenBank/DDBJ databases">
        <authorList>
            <consortium name="DOE Joint Genome Institute"/>
            <person name="Ahrendt S."/>
            <person name="Riley R."/>
            <person name="Andreopoulos W."/>
            <person name="Labutti K."/>
            <person name="Pangilinan J."/>
            <person name="Ruiz-Duenas F.J."/>
            <person name="Barrasa J.M."/>
            <person name="Sanchez-Garcia M."/>
            <person name="Camarero S."/>
            <person name="Miyauchi S."/>
            <person name="Serrano A."/>
            <person name="Linde D."/>
            <person name="Babiker R."/>
            <person name="Drula E."/>
            <person name="Ayuso-Fernandez I."/>
            <person name="Pacheco R."/>
            <person name="Padilla G."/>
            <person name="Ferreira P."/>
            <person name="Barriuso J."/>
            <person name="Kellner H."/>
            <person name="Castanera R."/>
            <person name="Alfaro M."/>
            <person name="Ramirez L."/>
            <person name="Pisabarro A.G."/>
            <person name="Kuo A."/>
            <person name="Tritt A."/>
            <person name="Lipzen A."/>
            <person name="He G."/>
            <person name="Yan M."/>
            <person name="Ng V."/>
            <person name="Cullen D."/>
            <person name="Martin F."/>
            <person name="Rosso M.-N."/>
            <person name="Henrissat B."/>
            <person name="Hibbett D."/>
            <person name="Martinez A.T."/>
            <person name="Grigoriev I.V."/>
        </authorList>
    </citation>
    <scope>NUCLEOTIDE SEQUENCE</scope>
    <source>
        <strain evidence="4">AH 40177</strain>
    </source>
</reference>
<evidence type="ECO:0000313" key="4">
    <source>
        <dbReference type="EMBL" id="KAF9060091.1"/>
    </source>
</evidence>
<dbReference type="PROSITE" id="PS51194">
    <property type="entry name" value="HELICASE_CTER"/>
    <property type="match status" value="1"/>
</dbReference>
<accession>A0A9P5TYS1</accession>
<dbReference type="Pfam" id="PF00271">
    <property type="entry name" value="Helicase_C"/>
    <property type="match status" value="1"/>
</dbReference>
<dbReference type="Gene3D" id="3.40.50.300">
    <property type="entry name" value="P-loop containing nucleotide triphosphate hydrolases"/>
    <property type="match status" value="1"/>
</dbReference>
<dbReference type="AlphaFoldDB" id="A0A9P5TYS1"/>
<feature type="region of interest" description="Disordered" evidence="2">
    <location>
        <begin position="231"/>
        <end position="274"/>
    </location>
</feature>
<dbReference type="CDD" id="cd18793">
    <property type="entry name" value="SF2_C_SNF"/>
    <property type="match status" value="1"/>
</dbReference>
<dbReference type="InterPro" id="IPR001650">
    <property type="entry name" value="Helicase_C-like"/>
</dbReference>
<dbReference type="Proteomes" id="UP000772434">
    <property type="component" value="Unassembled WGS sequence"/>
</dbReference>
<feature type="region of interest" description="Disordered" evidence="2">
    <location>
        <begin position="286"/>
        <end position="463"/>
    </location>
</feature>
<keyword evidence="5" id="KW-1185">Reference proteome</keyword>
<feature type="compositionally biased region" description="Polar residues" evidence="2">
    <location>
        <begin position="389"/>
        <end position="402"/>
    </location>
</feature>
<evidence type="ECO:0000256" key="2">
    <source>
        <dbReference type="SAM" id="MobiDB-lite"/>
    </source>
</evidence>
<organism evidence="4 5">
    <name type="scientific">Rhodocollybia butyracea</name>
    <dbReference type="NCBI Taxonomy" id="206335"/>
    <lineage>
        <taxon>Eukaryota</taxon>
        <taxon>Fungi</taxon>
        <taxon>Dikarya</taxon>
        <taxon>Basidiomycota</taxon>
        <taxon>Agaricomycotina</taxon>
        <taxon>Agaricomycetes</taxon>
        <taxon>Agaricomycetidae</taxon>
        <taxon>Agaricales</taxon>
        <taxon>Marasmiineae</taxon>
        <taxon>Omphalotaceae</taxon>
        <taxon>Rhodocollybia</taxon>
    </lineage>
</organism>
<dbReference type="InterPro" id="IPR049730">
    <property type="entry name" value="SNF2/RAD54-like_C"/>
</dbReference>
<dbReference type="OrthoDB" id="3270319at2759"/>
<evidence type="ECO:0000313" key="5">
    <source>
        <dbReference type="Proteomes" id="UP000772434"/>
    </source>
</evidence>
<feature type="compositionally biased region" description="Basic and acidic residues" evidence="2">
    <location>
        <begin position="439"/>
        <end position="451"/>
    </location>
</feature>
<evidence type="ECO:0000256" key="1">
    <source>
        <dbReference type="ARBA" id="ARBA00022801"/>
    </source>
</evidence>
<dbReference type="InterPro" id="IPR027417">
    <property type="entry name" value="P-loop_NTPase"/>
</dbReference>
<dbReference type="SUPFAM" id="SSF52540">
    <property type="entry name" value="P-loop containing nucleoside triphosphate hydrolases"/>
    <property type="match status" value="1"/>
</dbReference>
<name>A0A9P5TYS1_9AGAR</name>
<feature type="domain" description="Helicase C-terminal" evidence="3">
    <location>
        <begin position="92"/>
        <end position="246"/>
    </location>
</feature>
<dbReference type="GO" id="GO:0016787">
    <property type="term" value="F:hydrolase activity"/>
    <property type="evidence" value="ECO:0007669"/>
    <property type="project" value="UniProtKB-KW"/>
</dbReference>
<feature type="compositionally biased region" description="Polar residues" evidence="2">
    <location>
        <begin position="239"/>
        <end position="252"/>
    </location>
</feature>
<evidence type="ECO:0000259" key="3">
    <source>
        <dbReference type="PROSITE" id="PS51194"/>
    </source>
</evidence>
<proteinExistence type="predicted"/>
<sequence>RADDAKANVISGNNTGKFQTKKFYLEYRLCVAYAKSDPNSPNPNFKSLAEWKNIKSTKMDVCAKICAYYLNRDDVPDVTFTDGKLIFPKISKLDPALSHLKTRKILIYSEFPSMTALLRKVLRLYNGTESLAIDGTMSFDKRTETVAEFYKPDSARVLIFSSVGSAGLNLSIADVVIFFRKLYADRINRGHPKTRFRFGESASTTTEKRTRGKKDMYDAFVHKILPKVQRTEKRFKTPSMRQRNLRNVNESQGKGKEKAPEETAQAPEKENEDGEMDIVQNSLLENQSQPDPQAFESAPTTDVDGMDIAEDPHAFQSTDAEGMGVTEEEGELGFPTDEASLSGVGDRSSDDELLRPPPSKGSRKTTRAGNSRMVAQEKSVDTLERKSDNGTSHTPDSPQSAKSPPPKRRKTDSQTADSQTKPKVGPLVNLKKTAKPKSSRSDKPKSSRSDKPQPGWKVKVSKTKRMYSSTTFHNSIRAEAKGW</sequence>
<comment type="caution">
    <text evidence="4">The sequence shown here is derived from an EMBL/GenBank/DDBJ whole genome shotgun (WGS) entry which is preliminary data.</text>
</comment>
<dbReference type="SMART" id="SM00490">
    <property type="entry name" value="HELICc"/>
    <property type="match status" value="1"/>
</dbReference>